<proteinExistence type="predicted"/>
<evidence type="ECO:0000313" key="2">
    <source>
        <dbReference type="Proteomes" id="UP000211163"/>
    </source>
</evidence>
<protein>
    <submittedName>
        <fullName evidence="1">Uncharacterized protein</fullName>
    </submittedName>
</protein>
<dbReference type="OrthoDB" id="13145at10239"/>
<accession>Q80QW6</accession>
<dbReference type="EMBL" id="AY180137">
    <property type="protein sequence ID" value="AAO21218.1"/>
    <property type="molecule type" value="Genomic_DNA"/>
</dbReference>
<evidence type="ECO:0000313" key="1">
    <source>
        <dbReference type="EMBL" id="AAO21218.1"/>
    </source>
</evidence>
<dbReference type="Pfam" id="PF07028">
    <property type="entry name" value="DUF1319"/>
    <property type="match status" value="1"/>
</dbReference>
<reference evidence="1 2" key="1">
    <citation type="submission" date="2002-11" db="EMBL/GenBank/DDBJ databases">
        <title>Complete Nucleotide Sequence of Kalanchoe Top-Spotting Virus (Genus Badnavirus) and Detection by PCR of Two Forms of the Virus in Kalanchoe blossfeldiana.</title>
        <authorList>
            <person name="Yang Z."/>
            <person name="Nicolaisen M."/>
            <person name="Hobbs W."/>
            <person name="Sattler S."/>
            <person name="Olszewski N.E."/>
            <person name="Lockhart B.E."/>
        </authorList>
    </citation>
    <scope>NUCLEOTIDE SEQUENCE [LARGE SCALE GENOMIC DNA]</scope>
</reference>
<dbReference type="GeneID" id="956313"/>
<dbReference type="RefSeq" id="NP_777315.1">
    <property type="nucleotide sequence ID" value="NC_004540.1"/>
</dbReference>
<keyword evidence="2" id="KW-1185">Reference proteome</keyword>
<organism evidence="1 2">
    <name type="scientific">Badnavirus maculakalanchoes</name>
    <dbReference type="NCBI Taxonomy" id="3051985"/>
    <lineage>
        <taxon>Viruses</taxon>
        <taxon>Riboviria</taxon>
        <taxon>Pararnavirae</taxon>
        <taxon>Artverviricota</taxon>
        <taxon>Revtraviricetes</taxon>
        <taxon>Ortervirales</taxon>
        <taxon>Caulimoviridae</taxon>
        <taxon>Badnavirus</taxon>
    </lineage>
</organism>
<dbReference type="InterPro" id="IPR010746">
    <property type="entry name" value="CYMV_Orf1"/>
</dbReference>
<dbReference type="KEGG" id="vg:956313"/>
<dbReference type="SMR" id="Q80QW6"/>
<dbReference type="Proteomes" id="UP000211163">
    <property type="component" value="Segment"/>
</dbReference>
<name>Q80QW6_9VIRU</name>
<sequence length="173" mass="20530">MTDTEVKDQLVLNLEYWRKWKNLHYIDWEQNTREAIQQNLRVVAYRTDISAKVSVVWQERHSKRLQELKDLTRSQKVNTDLIPEILRIQQLQRSKLLDLQQNLKALGSEVEELKKHILTLRPLTKNDIDKLVATLLSQPKEIERQTEALTIELTKEVHNLKKIILEFEGRLMG</sequence>